<dbReference type="RefSeq" id="WP_117302430.1">
    <property type="nucleotide sequence ID" value="NZ_QVQT02000006.1"/>
</dbReference>
<evidence type="ECO:0000313" key="3">
    <source>
        <dbReference type="Proteomes" id="UP000264702"/>
    </source>
</evidence>
<accession>A0A372IKF6</accession>
<gene>
    <name evidence="2" type="ORF">D0Y96_17420</name>
</gene>
<name>A0A372IKF6_9BACT</name>
<dbReference type="OrthoDB" id="119540at2"/>
<organism evidence="2 3">
    <name type="scientific">Paracidobacterium acidisoli</name>
    <dbReference type="NCBI Taxonomy" id="2303751"/>
    <lineage>
        <taxon>Bacteria</taxon>
        <taxon>Pseudomonadati</taxon>
        <taxon>Acidobacteriota</taxon>
        <taxon>Terriglobia</taxon>
        <taxon>Terriglobales</taxon>
        <taxon>Acidobacteriaceae</taxon>
        <taxon>Paracidobacterium</taxon>
    </lineage>
</organism>
<dbReference type="Proteomes" id="UP000264702">
    <property type="component" value="Unassembled WGS sequence"/>
</dbReference>
<protein>
    <submittedName>
        <fullName evidence="2">Uncharacterized protein</fullName>
    </submittedName>
</protein>
<keyword evidence="1" id="KW-0472">Membrane</keyword>
<evidence type="ECO:0000256" key="1">
    <source>
        <dbReference type="SAM" id="Phobius"/>
    </source>
</evidence>
<evidence type="ECO:0000313" key="2">
    <source>
        <dbReference type="EMBL" id="RFU15440.1"/>
    </source>
</evidence>
<keyword evidence="1" id="KW-1133">Transmembrane helix</keyword>
<feature type="transmembrane region" description="Helical" evidence="1">
    <location>
        <begin position="20"/>
        <end position="40"/>
    </location>
</feature>
<reference evidence="2 3" key="1">
    <citation type="submission" date="2018-08" db="EMBL/GenBank/DDBJ databases">
        <title>Acidipila sp. 4G-K13, an acidobacterium isolated from forest soil.</title>
        <authorList>
            <person name="Gao Z.-H."/>
            <person name="Qiu L.-H."/>
        </authorList>
    </citation>
    <scope>NUCLEOTIDE SEQUENCE [LARGE SCALE GENOMIC DNA]</scope>
    <source>
        <strain evidence="2 3">4G-K13</strain>
    </source>
</reference>
<keyword evidence="3" id="KW-1185">Reference proteome</keyword>
<dbReference type="AlphaFoldDB" id="A0A372IKF6"/>
<proteinExistence type="predicted"/>
<sequence length="120" mass="13679">MSVGRTLKSYLFWTYERGSFHYDVMVTLILAFLFVTPHLWDYGDRPVPPRSSSEIGVQVTAKGFIYEIPAARVHADSSTPLQSALQQQIMPVSGPVAIDRWEPVKDAHGHLTTWRVWAHR</sequence>
<comment type="caution">
    <text evidence="2">The sequence shown here is derived from an EMBL/GenBank/DDBJ whole genome shotgun (WGS) entry which is preliminary data.</text>
</comment>
<keyword evidence="1" id="KW-0812">Transmembrane</keyword>
<dbReference type="EMBL" id="QVQT01000006">
    <property type="protein sequence ID" value="RFU15440.1"/>
    <property type="molecule type" value="Genomic_DNA"/>
</dbReference>